<name>A0A2R5HGX6_9LACT</name>
<feature type="coiled-coil region" evidence="6">
    <location>
        <begin position="110"/>
        <end position="137"/>
    </location>
</feature>
<gene>
    <name evidence="6 8" type="primary">ezrA</name>
    <name evidence="8" type="ORF">NtB2_00719</name>
</gene>
<dbReference type="NCBIfam" id="NF003410">
    <property type="entry name" value="PRK04778.1-4"/>
    <property type="match status" value="1"/>
</dbReference>
<keyword evidence="6" id="KW-1003">Cell membrane</keyword>
<dbReference type="HAMAP" id="MF_00728">
    <property type="entry name" value="EzrA"/>
    <property type="match status" value="1"/>
</dbReference>
<keyword evidence="3 6" id="KW-0175">Coiled coil</keyword>
<dbReference type="RefSeq" id="WP_109245571.1">
    <property type="nucleotide sequence ID" value="NZ_BFFO01000003.1"/>
</dbReference>
<feature type="transmembrane region" description="Helical" evidence="7">
    <location>
        <begin position="6"/>
        <end position="25"/>
    </location>
</feature>
<proteinExistence type="inferred from homology"/>
<comment type="caution">
    <text evidence="8">The sequence shown here is derived from an EMBL/GenBank/DDBJ whole genome shotgun (WGS) entry which is preliminary data.</text>
</comment>
<evidence type="ECO:0000256" key="3">
    <source>
        <dbReference type="ARBA" id="ARBA00023054"/>
    </source>
</evidence>
<keyword evidence="1 6" id="KW-0812">Transmembrane</keyword>
<evidence type="ECO:0000256" key="1">
    <source>
        <dbReference type="ARBA" id="ARBA00022692"/>
    </source>
</evidence>
<comment type="function">
    <text evidence="6">Negative regulator of FtsZ ring formation; modulates the frequency and position of FtsZ ring formation. Inhibits FtsZ ring formation at polar sites. Interacts either with FtsZ or with one of its binding partners to promote depolymerization.</text>
</comment>
<dbReference type="GO" id="GO:0005940">
    <property type="term" value="C:septin ring"/>
    <property type="evidence" value="ECO:0007669"/>
    <property type="project" value="InterPro"/>
</dbReference>
<keyword evidence="4 6" id="KW-0472">Membrane</keyword>
<keyword evidence="9" id="KW-1185">Reference proteome</keyword>
<evidence type="ECO:0000256" key="6">
    <source>
        <dbReference type="HAMAP-Rule" id="MF_00728"/>
    </source>
</evidence>
<protein>
    <recommendedName>
        <fullName evidence="6">Septation ring formation regulator EzrA</fullName>
    </recommendedName>
</protein>
<dbReference type="Proteomes" id="UP000245021">
    <property type="component" value="Unassembled WGS sequence"/>
</dbReference>
<evidence type="ECO:0000256" key="4">
    <source>
        <dbReference type="ARBA" id="ARBA00023136"/>
    </source>
</evidence>
<dbReference type="AlphaFoldDB" id="A0A2R5HGX6"/>
<feature type="coiled-coil region" evidence="6">
    <location>
        <begin position="354"/>
        <end position="430"/>
    </location>
</feature>
<dbReference type="Pfam" id="PF06160">
    <property type="entry name" value="EzrA"/>
    <property type="match status" value="1"/>
</dbReference>
<keyword evidence="6" id="KW-0132">Cell division</keyword>
<dbReference type="EMBL" id="BFFO01000003">
    <property type="protein sequence ID" value="GBG96605.1"/>
    <property type="molecule type" value="Genomic_DNA"/>
</dbReference>
<feature type="topological domain" description="Extracellular" evidence="6">
    <location>
        <begin position="1"/>
        <end position="7"/>
    </location>
</feature>
<organism evidence="8 9">
    <name type="scientific">Lactococcus termiticola</name>
    <dbReference type="NCBI Taxonomy" id="2169526"/>
    <lineage>
        <taxon>Bacteria</taxon>
        <taxon>Bacillati</taxon>
        <taxon>Bacillota</taxon>
        <taxon>Bacilli</taxon>
        <taxon>Lactobacillales</taxon>
        <taxon>Streptococcaceae</taxon>
        <taxon>Lactococcus</taxon>
    </lineage>
</organism>
<comment type="similarity">
    <text evidence="6">Belongs to the EzrA family.</text>
</comment>
<accession>A0A2R5HGX6</accession>
<evidence type="ECO:0000256" key="7">
    <source>
        <dbReference type="SAM" id="Phobius"/>
    </source>
</evidence>
<comment type="subcellular location">
    <subcellularLocation>
        <location evidence="6">Cell membrane</location>
        <topology evidence="6">Single-pass membrane protein</topology>
    </subcellularLocation>
    <text evidence="6">Colocalized with FtsZ to the nascent septal site.</text>
</comment>
<feature type="topological domain" description="Cytoplasmic" evidence="6">
    <location>
        <begin position="27"/>
        <end position="575"/>
    </location>
</feature>
<reference evidence="8 9" key="1">
    <citation type="journal article" date="2018" name="Genome Announc.">
        <title>Draft Genome Sequence of Lactococcus sp. Strain NtB2 (JCM 32569), Isolated from the Gut of the Higher Termite Nasutitermes takasagoensis.</title>
        <authorList>
            <person name="Noda S."/>
            <person name="Aihara C."/>
            <person name="Yuki M."/>
            <person name="Ohkuma M."/>
        </authorList>
    </citation>
    <scope>NUCLEOTIDE SEQUENCE [LARGE SCALE GENOMIC DNA]</scope>
    <source>
        <strain evidence="8 9">NtB2</strain>
    </source>
</reference>
<dbReference type="GO" id="GO:0000921">
    <property type="term" value="P:septin ring assembly"/>
    <property type="evidence" value="ECO:0007669"/>
    <property type="project" value="InterPro"/>
</dbReference>
<dbReference type="GO" id="GO:0000917">
    <property type="term" value="P:division septum assembly"/>
    <property type="evidence" value="ECO:0007669"/>
    <property type="project" value="UniProtKB-KW"/>
</dbReference>
<evidence type="ECO:0000256" key="5">
    <source>
        <dbReference type="ARBA" id="ARBA00023210"/>
    </source>
</evidence>
<evidence type="ECO:0000313" key="8">
    <source>
        <dbReference type="EMBL" id="GBG96605.1"/>
    </source>
</evidence>
<keyword evidence="6" id="KW-0131">Cell cycle</keyword>
<dbReference type="GO" id="GO:0005886">
    <property type="term" value="C:plasma membrane"/>
    <property type="evidence" value="ECO:0007669"/>
    <property type="project" value="UniProtKB-SubCell"/>
</dbReference>
<evidence type="ECO:0000256" key="2">
    <source>
        <dbReference type="ARBA" id="ARBA00022989"/>
    </source>
</evidence>
<keyword evidence="5 6" id="KW-0717">Septation</keyword>
<keyword evidence="2 6" id="KW-1133">Transmembrane helix</keyword>
<sequence length="575" mass="65902">MSSTIIIVLVVLVVIILAFYIFAMVMRKKTEDRILDLEERKESLFDLPVQEEMDAVKKMHLVGQSQTMFREWNQKWIDLSSNSFADLEEHIFEAEQLNDSFHFFKARESVNDSEAQIEIMEDEVKAIREGVAELTEQERRNSAKIDNSLDLYEELKAEVSDNSKVYGFTIDEIQKQLANIELEFSQFVTLNSTGDPIEAAEVLDAAEDHTLALRAVTERIPDYITLVEKDYPQQIADVKEAKEKFEDENYVLPESVNLDAELKDIEQLMSLSKASISSFELEDAEAKLDSVSVKIDNIYSTFEKEYASRRSVEKRAKVLDDYIEHAKTNNKNLLLEIDHIMQAYILSGNEKGFVRGYQEHLETLEEDAAEVQKAIEEKAEPDSQLAKRVNAIVLALEEMEKNQLEISNKLVNLKDEEQAAQSIADKFENELHIIKRYVEKQNLPGLPKDYLELFFNTSDRVQNLFKELDKIRINIDTVNHLVDVSTEAMHTLKDATDELISHAVLAEQLMQYANRYKASNDKVAHGIGRAMQLFDGHNYNGAFDEISRALETAEAGAAERISGVYYNNQPKPDYR</sequence>
<dbReference type="InterPro" id="IPR010379">
    <property type="entry name" value="EzrA"/>
</dbReference>
<dbReference type="OrthoDB" id="1654473at2"/>
<evidence type="ECO:0000313" key="9">
    <source>
        <dbReference type="Proteomes" id="UP000245021"/>
    </source>
</evidence>